<proteinExistence type="predicted"/>
<organism evidence="1">
    <name type="scientific">marine sediment metagenome</name>
    <dbReference type="NCBI Taxonomy" id="412755"/>
    <lineage>
        <taxon>unclassified sequences</taxon>
        <taxon>metagenomes</taxon>
        <taxon>ecological metagenomes</taxon>
    </lineage>
</organism>
<dbReference type="AlphaFoldDB" id="A0A0F9D2J8"/>
<protein>
    <submittedName>
        <fullName evidence="1">Uncharacterized protein</fullName>
    </submittedName>
</protein>
<accession>A0A0F9D2J8</accession>
<reference evidence="1" key="1">
    <citation type="journal article" date="2015" name="Nature">
        <title>Complex archaea that bridge the gap between prokaryotes and eukaryotes.</title>
        <authorList>
            <person name="Spang A."/>
            <person name="Saw J.H."/>
            <person name="Jorgensen S.L."/>
            <person name="Zaremba-Niedzwiedzka K."/>
            <person name="Martijn J."/>
            <person name="Lind A.E."/>
            <person name="van Eijk R."/>
            <person name="Schleper C."/>
            <person name="Guy L."/>
            <person name="Ettema T.J."/>
        </authorList>
    </citation>
    <scope>NUCLEOTIDE SEQUENCE</scope>
</reference>
<comment type="caution">
    <text evidence="1">The sequence shown here is derived from an EMBL/GenBank/DDBJ whole genome shotgun (WGS) entry which is preliminary data.</text>
</comment>
<gene>
    <name evidence="1" type="ORF">LCGC14_2597310</name>
</gene>
<dbReference type="EMBL" id="LAZR01043760">
    <property type="protein sequence ID" value="KKL06313.1"/>
    <property type="molecule type" value="Genomic_DNA"/>
</dbReference>
<evidence type="ECO:0000313" key="1">
    <source>
        <dbReference type="EMBL" id="KKL06313.1"/>
    </source>
</evidence>
<name>A0A0F9D2J8_9ZZZZ</name>
<sequence length="89" mass="9911">MSNVERCVTCRQPLPGQPPTRVCAGCEQTILRGDKYYFAADFRVRHRCCKCPDDYCEGPPDHSSPYKRACAERAADAKQAKQAGRACEA</sequence>